<dbReference type="InterPro" id="IPR001680">
    <property type="entry name" value="WD40_rpt"/>
</dbReference>
<proteinExistence type="predicted"/>
<organism evidence="6 7">
    <name type="scientific">Chiloscyllium punctatum</name>
    <name type="common">Brownbanded bambooshark</name>
    <name type="synonym">Hemiscyllium punctatum</name>
    <dbReference type="NCBI Taxonomy" id="137246"/>
    <lineage>
        <taxon>Eukaryota</taxon>
        <taxon>Metazoa</taxon>
        <taxon>Chordata</taxon>
        <taxon>Craniata</taxon>
        <taxon>Vertebrata</taxon>
        <taxon>Chondrichthyes</taxon>
        <taxon>Elasmobranchii</taxon>
        <taxon>Galeomorphii</taxon>
        <taxon>Galeoidea</taxon>
        <taxon>Orectolobiformes</taxon>
        <taxon>Hemiscylliidae</taxon>
        <taxon>Chiloscyllium</taxon>
    </lineage>
</organism>
<dbReference type="InterPro" id="IPR000409">
    <property type="entry name" value="BEACH_dom"/>
</dbReference>
<dbReference type="GO" id="GO:0019882">
    <property type="term" value="P:antigen processing and presentation"/>
    <property type="evidence" value="ECO:0007669"/>
    <property type="project" value="TreeGrafter"/>
</dbReference>
<dbReference type="InterPro" id="IPR023362">
    <property type="entry name" value="PH-BEACH_dom"/>
</dbReference>
<evidence type="ECO:0008006" key="8">
    <source>
        <dbReference type="Google" id="ProtNLM"/>
    </source>
</evidence>
<dbReference type="InterPro" id="IPR015943">
    <property type="entry name" value="WD40/YVTN_repeat-like_dom_sf"/>
</dbReference>
<dbReference type="OrthoDB" id="10018316at2759"/>
<evidence type="ECO:0000256" key="1">
    <source>
        <dbReference type="ARBA" id="ARBA00022574"/>
    </source>
</evidence>
<dbReference type="OMA" id="XEGPRNA"/>
<dbReference type="EMBL" id="BEZZ01000212">
    <property type="protein sequence ID" value="GCC28578.1"/>
    <property type="molecule type" value="Genomic_DNA"/>
</dbReference>
<dbReference type="Pfam" id="PF14844">
    <property type="entry name" value="PH_BEACH"/>
    <property type="match status" value="1"/>
</dbReference>
<dbReference type="InterPro" id="IPR019775">
    <property type="entry name" value="WD40_repeat_CS"/>
</dbReference>
<dbReference type="Gene3D" id="2.130.10.10">
    <property type="entry name" value="YVTN repeat-like/Quinoprotein amine dehydrogenase"/>
    <property type="match status" value="1"/>
</dbReference>
<dbReference type="CDD" id="cd01201">
    <property type="entry name" value="PH_BEACH"/>
    <property type="match status" value="1"/>
</dbReference>
<dbReference type="PROSITE" id="PS50197">
    <property type="entry name" value="BEACH"/>
    <property type="match status" value="1"/>
</dbReference>
<dbReference type="Gene3D" id="1.10.1540.10">
    <property type="entry name" value="BEACH domain"/>
    <property type="match status" value="1"/>
</dbReference>
<evidence type="ECO:0000256" key="2">
    <source>
        <dbReference type="ARBA" id="ARBA00022737"/>
    </source>
</evidence>
<accession>A0A401SDV9</accession>
<comment type="caution">
    <text evidence="6">The sequence shown here is derived from an EMBL/GenBank/DDBJ whole genome shotgun (WGS) entry which is preliminary data.</text>
</comment>
<evidence type="ECO:0000313" key="7">
    <source>
        <dbReference type="Proteomes" id="UP000287033"/>
    </source>
</evidence>
<feature type="domain" description="BEACH" evidence="4">
    <location>
        <begin position="1225"/>
        <end position="1518"/>
    </location>
</feature>
<evidence type="ECO:0000259" key="4">
    <source>
        <dbReference type="PROSITE" id="PS50197"/>
    </source>
</evidence>
<keyword evidence="2" id="KW-0677">Repeat</keyword>
<name>A0A401SDV9_CHIPU</name>
<dbReference type="PROSITE" id="PS00678">
    <property type="entry name" value="WD_REPEATS_1"/>
    <property type="match status" value="1"/>
</dbReference>
<dbReference type="InterPro" id="IPR051944">
    <property type="entry name" value="BEACH_domain_protein"/>
</dbReference>
<dbReference type="SUPFAM" id="SSF50978">
    <property type="entry name" value="WD40 repeat-like"/>
    <property type="match status" value="1"/>
</dbReference>
<dbReference type="SMART" id="SM01026">
    <property type="entry name" value="Beach"/>
    <property type="match status" value="1"/>
</dbReference>
<feature type="domain" description="BEACH-type PH" evidence="5">
    <location>
        <begin position="1085"/>
        <end position="1210"/>
    </location>
</feature>
<dbReference type="Pfam" id="PF02138">
    <property type="entry name" value="Beach"/>
    <property type="match status" value="1"/>
</dbReference>
<dbReference type="Proteomes" id="UP000287033">
    <property type="component" value="Unassembled WGS sequence"/>
</dbReference>
<dbReference type="SMART" id="SM00320">
    <property type="entry name" value="WD40"/>
    <property type="match status" value="4"/>
</dbReference>
<dbReference type="Gene3D" id="2.30.29.30">
    <property type="entry name" value="Pleckstrin-homology domain (PH domain)/Phosphotyrosine-binding domain (PTB)"/>
    <property type="match status" value="1"/>
</dbReference>
<dbReference type="InterPro" id="IPR036372">
    <property type="entry name" value="BEACH_dom_sf"/>
</dbReference>
<keyword evidence="7" id="KW-1185">Reference proteome</keyword>
<dbReference type="SUPFAM" id="SSF50729">
    <property type="entry name" value="PH domain-like"/>
    <property type="match status" value="1"/>
</dbReference>
<dbReference type="PROSITE" id="PS50082">
    <property type="entry name" value="WD_REPEATS_2"/>
    <property type="match status" value="1"/>
</dbReference>
<protein>
    <recommendedName>
        <fullName evidence="8">BEACH domain-containing protein</fullName>
    </recommendedName>
</protein>
<evidence type="ECO:0000256" key="3">
    <source>
        <dbReference type="PROSITE-ProRule" id="PRU00221"/>
    </source>
</evidence>
<reference evidence="6 7" key="1">
    <citation type="journal article" date="2018" name="Nat. Ecol. Evol.">
        <title>Shark genomes provide insights into elasmobranch evolution and the origin of vertebrates.</title>
        <authorList>
            <person name="Hara Y"/>
            <person name="Yamaguchi K"/>
            <person name="Onimaru K"/>
            <person name="Kadota M"/>
            <person name="Koyanagi M"/>
            <person name="Keeley SD"/>
            <person name="Tatsumi K"/>
            <person name="Tanaka K"/>
            <person name="Motone F"/>
            <person name="Kageyama Y"/>
            <person name="Nozu R"/>
            <person name="Adachi N"/>
            <person name="Nishimura O"/>
            <person name="Nakagawa R"/>
            <person name="Tanegashima C"/>
            <person name="Kiyatake I"/>
            <person name="Matsumoto R"/>
            <person name="Murakumo K"/>
            <person name="Nishida K"/>
            <person name="Terakita A"/>
            <person name="Kuratani S"/>
            <person name="Sato K"/>
            <person name="Hyodo S Kuraku.S."/>
        </authorList>
    </citation>
    <scope>NUCLEOTIDE SEQUENCE [LARGE SCALE GENOMIC DNA]</scope>
</reference>
<dbReference type="PROSITE" id="PS51783">
    <property type="entry name" value="PH_BEACH"/>
    <property type="match status" value="1"/>
</dbReference>
<dbReference type="Pfam" id="PF00400">
    <property type="entry name" value="WD40"/>
    <property type="match status" value="1"/>
</dbReference>
<keyword evidence="1 3" id="KW-0853">WD repeat</keyword>
<dbReference type="PANTHER" id="PTHR46108:SF3">
    <property type="entry name" value="WD REPEAT- AND FYVE DOMAIN-CONTAINING PROTEIN 4"/>
    <property type="match status" value="1"/>
</dbReference>
<evidence type="ECO:0000313" key="6">
    <source>
        <dbReference type="EMBL" id="GCC28578.1"/>
    </source>
</evidence>
<dbReference type="SUPFAM" id="SSF81837">
    <property type="entry name" value="BEACH domain"/>
    <property type="match status" value="1"/>
</dbReference>
<dbReference type="FunFam" id="1.10.1540.10:FF:000002">
    <property type="entry name" value="WD repeat and FYVE domain containing 3"/>
    <property type="match status" value="1"/>
</dbReference>
<dbReference type="InterPro" id="IPR011993">
    <property type="entry name" value="PH-like_dom_sf"/>
</dbReference>
<dbReference type="CDD" id="cd06071">
    <property type="entry name" value="Beach"/>
    <property type="match status" value="1"/>
</dbReference>
<feature type="repeat" description="WD" evidence="3">
    <location>
        <begin position="1661"/>
        <end position="1702"/>
    </location>
</feature>
<dbReference type="PROSITE" id="PS50294">
    <property type="entry name" value="WD_REPEATS_REGION"/>
    <property type="match status" value="1"/>
</dbReference>
<dbReference type="STRING" id="137246.A0A401SDV9"/>
<gene>
    <name evidence="6" type="ORF">chiPu_0007009</name>
</gene>
<dbReference type="InterPro" id="IPR036322">
    <property type="entry name" value="WD40_repeat_dom_sf"/>
</dbReference>
<dbReference type="PANTHER" id="PTHR46108">
    <property type="entry name" value="BLUE CHEESE"/>
    <property type="match status" value="1"/>
</dbReference>
<evidence type="ECO:0000259" key="5">
    <source>
        <dbReference type="PROSITE" id="PS51783"/>
    </source>
</evidence>
<sequence>MPIVLAKNMASHLPGLARTIGAPIASFFGVRTFFSNPAANCLQFIGGPAVILGLVAMASDDHEIYAAVKVLISVLNSSTLCEKEMGRIKGYRILALLLKMKVKLLNARIFQLILTIVGTAELGQGTSTIHNGCAFSDLLCDFEIWRNSPDSLDLLLFNHFLELLKSSDRRHNAEVMHRLKLIPRLVFLLNDPNNTRSKVHVICTILAELLKSYFTTADLLRIGLFLTYTLPPASMNEKLISLERVSDTSIDVIHHVPGRTIWLRNQLLRTLLDVCWGHLNQNSKDQEKMFTSLGPDWFLLFVQAHLHPTTVILSTRLLLHFLYNPALLVKFRDGMRSNAWLENSTAECSILVDNIKTRPQTCSQTPYLVPGFEIMQMFLSHHASIPELYLLLAALVLQKPLEEMPEDSKMDLDMMITWLLEQVKSNQSDKSVKIPNGLCTEAALVLLDLVKATLSKPISVDTDNSWEVTYPGNVMHFFCLVYYMIPDEPLWRSPEFLHSLAAAGFPMAGSPCYTPDGGIMPQESLTSTPGPQPQLSMHPARKQVSDFIRILLLYSFMNIPANKQLHPIEILVEVSPERATGEQKKSFQTEILLFVMGIFHIISEEQTVMKALVREGQKATCKATEGNLAMMFENITYFSQTFVDKLYARMFDVNPEKILRFLTEQICTVMEQAYSQKDHVMSNLYTSLNRAILYCLSRPRQSPSDLLILLNTLRFLQEQWDIIFATYNSSLTFTICLIHCLCQIKAGSYPDGFGVGTSNKKASWILQSASNSEDYDGSFEAMHAEEAQKELMDSVNWVWNHLMLQRRQFLEDIYKIDLSVKQKSNETVVDFSEVSPLWEESATKAWHQYIASERKNLSSKGVLSQLQHSKSEWLPESLSMAMRSVSKRMLKEADRLTMKDFTTAMDVQRKTGQELFASLHKENCQMQQCILNQTSKDWAKMEQQLLRERGLWGPSSGSQQGAWILDMAEGPCRMRKKMRRNTICINYAYNACREKEAKSESSKNLALSFGNKEFYMKLCSTDKHVENTDKQTYPGLMLNLAEDNVDERGVDCNQLTFFPALIESIQSEEFFEDCVERHAILQALDEKEKINTKYSLIVADNHLLMEGVLLFGIRHFYVCENFTLSASEDVYCVHHHPSSINDSYIYDLCNKETSGKHPKCSRYSYNEVREIHHLRFLLQDIGLEIFLKNGFSKLLIFHKNDRKKIFKKFCHAIPSVKKSKKDGLKNVGKTMGEKAVTQKWQKREISNFEYLMYLNTLAGRTYNDLMQYPVFPWILADYDSEELDLTNAKTFRDLSKPMGAQTEDRKEKFVQRYFEVENDGDLTARCHYCTHYSSAIIVASYLVRMEPFTQTFCSLQGGCFDVADRMFFSIKKEWESSSRDNMSDVRELIPEFFYLPDFLLNHNGLEFGSMQDGTTLGDVILPPWAKGDAQEFIRLHRMALESDCVSAHLHHWIDLIFGYKQQGSAAVEAINVFHPYFYDDQIDLRSIKDPLKKTTVMGFVSNFGQIPKQLFTKAHPARNAQGKHSSGKESAASSPAALPFFYHSQNLKPSSVKELLKGAVGHIVHTEKGVLAVEKNKLLIPPDWSRMFCWGYDDFSCSLGNYGAEKSLTVFECLSDWGQCLCAVSPNATTVVTGGTSSVVCVWEISVNKDKAKSMIFKEVLRGHLEAVTCLAVSLTYNVIVSGSRDRTCIIWDFNTLTYVNQLQQHEATVSAVSINDLTGDIATCAGTFLYLWTINGQPIVSVNTASDPTEEILCCCFTEAHEWDLHNVVVTGCANGIVRLWKTEFQRLQVTKNDGGRAAEKNGYKWERHLVLCQELSRSSTSAGKQNKRSPAVTALGISRNQAKLFVGDAWGRVYSWSVEG</sequence>